<dbReference type="PROSITE" id="PS50405">
    <property type="entry name" value="GST_CTER"/>
    <property type="match status" value="1"/>
</dbReference>
<accession>A0A1G8WUS1</accession>
<name>A0A1G8WUS1_9GAMM</name>
<sequence length="257" mass="30670">MRLTLYTWQYCPFAQRSRIALAVKGVEHDTYELDITRKPYPDWFMELSPNGKVPTLVHDGRPLYESQVISEYIDEVFEGPRLLPEDPYHRAISRLLITYGEDNFIPVLYRLLRSQEESRDEELKEEALEYWRWFNERLREFGSDSGLLFDEPTLADYSFGPFFQRWKLVEYYRYFEVPQTEEYARVRSWREAAEALKVVRDTAPPSEELIKVYADYARDYDNARIPPGRDISSFDTEAWPVEDRPLPPRGLRLDRDD</sequence>
<evidence type="ECO:0000259" key="4">
    <source>
        <dbReference type="PROSITE" id="PS50405"/>
    </source>
</evidence>
<keyword evidence="6" id="KW-1185">Reference proteome</keyword>
<evidence type="ECO:0000256" key="2">
    <source>
        <dbReference type="SAM" id="MobiDB-lite"/>
    </source>
</evidence>
<dbReference type="InterPro" id="IPR005442">
    <property type="entry name" value="GST_omega"/>
</dbReference>
<dbReference type="GO" id="GO:0045174">
    <property type="term" value="F:glutathione dehydrogenase (ascorbate) activity"/>
    <property type="evidence" value="ECO:0007669"/>
    <property type="project" value="UniProtKB-ARBA"/>
</dbReference>
<dbReference type="InterPro" id="IPR036249">
    <property type="entry name" value="Thioredoxin-like_sf"/>
</dbReference>
<evidence type="ECO:0000259" key="3">
    <source>
        <dbReference type="PROSITE" id="PS50404"/>
    </source>
</evidence>
<dbReference type="SFLD" id="SFLDS00019">
    <property type="entry name" value="Glutathione_Transferase_(cytos"/>
    <property type="match status" value="1"/>
</dbReference>
<protein>
    <submittedName>
        <fullName evidence="5">Glutathione S-transferase</fullName>
    </submittedName>
</protein>
<dbReference type="PANTHER" id="PTHR43968:SF6">
    <property type="entry name" value="GLUTATHIONE S-TRANSFERASE OMEGA"/>
    <property type="match status" value="1"/>
</dbReference>
<dbReference type="InterPro" id="IPR040079">
    <property type="entry name" value="Glutathione_S-Trfase"/>
</dbReference>
<dbReference type="SUPFAM" id="SSF47616">
    <property type="entry name" value="GST C-terminal domain-like"/>
    <property type="match status" value="1"/>
</dbReference>
<dbReference type="GO" id="GO:0005737">
    <property type="term" value="C:cytoplasm"/>
    <property type="evidence" value="ECO:0007669"/>
    <property type="project" value="InterPro"/>
</dbReference>
<dbReference type="AlphaFoldDB" id="A0A1G8WUS1"/>
<keyword evidence="1" id="KW-0560">Oxidoreductase</keyword>
<feature type="domain" description="GST C-terminal" evidence="4">
    <location>
        <begin position="86"/>
        <end position="213"/>
    </location>
</feature>
<keyword evidence="5" id="KW-0808">Transferase</keyword>
<dbReference type="SUPFAM" id="SSF52833">
    <property type="entry name" value="Thioredoxin-like"/>
    <property type="match status" value="1"/>
</dbReference>
<dbReference type="EMBL" id="FNFH01000002">
    <property type="protein sequence ID" value="SDJ82139.1"/>
    <property type="molecule type" value="Genomic_DNA"/>
</dbReference>
<dbReference type="InterPro" id="IPR010987">
    <property type="entry name" value="Glutathione-S-Trfase_C-like"/>
</dbReference>
<feature type="compositionally biased region" description="Basic and acidic residues" evidence="2">
    <location>
        <begin position="241"/>
        <end position="257"/>
    </location>
</feature>
<organism evidence="5 6">
    <name type="scientific">Microbulbifer yueqingensis</name>
    <dbReference type="NCBI Taxonomy" id="658219"/>
    <lineage>
        <taxon>Bacteria</taxon>
        <taxon>Pseudomonadati</taxon>
        <taxon>Pseudomonadota</taxon>
        <taxon>Gammaproteobacteria</taxon>
        <taxon>Cellvibrionales</taxon>
        <taxon>Microbulbiferaceae</taxon>
        <taxon>Microbulbifer</taxon>
    </lineage>
</organism>
<evidence type="ECO:0000256" key="1">
    <source>
        <dbReference type="ARBA" id="ARBA00023002"/>
    </source>
</evidence>
<dbReference type="Pfam" id="PF13410">
    <property type="entry name" value="GST_C_2"/>
    <property type="match status" value="1"/>
</dbReference>
<feature type="region of interest" description="Disordered" evidence="2">
    <location>
        <begin position="228"/>
        <end position="257"/>
    </location>
</feature>
<dbReference type="PRINTS" id="PR01625">
    <property type="entry name" value="GSTRNSFRASEO"/>
</dbReference>
<dbReference type="InterPro" id="IPR036282">
    <property type="entry name" value="Glutathione-S-Trfase_C_sf"/>
</dbReference>
<dbReference type="InterPro" id="IPR004045">
    <property type="entry name" value="Glutathione_S-Trfase_N"/>
</dbReference>
<dbReference type="GO" id="GO:0004364">
    <property type="term" value="F:glutathione transferase activity"/>
    <property type="evidence" value="ECO:0007669"/>
    <property type="project" value="InterPro"/>
</dbReference>
<dbReference type="InterPro" id="IPR050983">
    <property type="entry name" value="GST_Omega/HSP26"/>
</dbReference>
<dbReference type="Proteomes" id="UP000199305">
    <property type="component" value="Unassembled WGS sequence"/>
</dbReference>
<dbReference type="PANTHER" id="PTHR43968">
    <property type="match status" value="1"/>
</dbReference>
<dbReference type="Gene3D" id="1.20.1050.10">
    <property type="match status" value="1"/>
</dbReference>
<dbReference type="Gene3D" id="3.40.30.10">
    <property type="entry name" value="Glutaredoxin"/>
    <property type="match status" value="1"/>
</dbReference>
<dbReference type="RefSeq" id="WP_175453016.1">
    <property type="nucleotide sequence ID" value="NZ_FNFH01000002.1"/>
</dbReference>
<evidence type="ECO:0000313" key="5">
    <source>
        <dbReference type="EMBL" id="SDJ82139.1"/>
    </source>
</evidence>
<evidence type="ECO:0000313" key="6">
    <source>
        <dbReference type="Proteomes" id="UP000199305"/>
    </source>
</evidence>
<proteinExistence type="predicted"/>
<dbReference type="PROSITE" id="PS51354">
    <property type="entry name" value="GLUTAREDOXIN_2"/>
    <property type="match status" value="1"/>
</dbReference>
<dbReference type="STRING" id="658219.SAMN05216212_0867"/>
<reference evidence="6" key="1">
    <citation type="submission" date="2016-10" db="EMBL/GenBank/DDBJ databases">
        <authorList>
            <person name="Varghese N."/>
            <person name="Submissions S."/>
        </authorList>
    </citation>
    <scope>NUCLEOTIDE SEQUENCE [LARGE SCALE GENOMIC DNA]</scope>
    <source>
        <strain evidence="6">CGMCC 1.10658</strain>
    </source>
</reference>
<dbReference type="Pfam" id="PF13409">
    <property type="entry name" value="GST_N_2"/>
    <property type="match status" value="1"/>
</dbReference>
<feature type="domain" description="GST N-terminal" evidence="3">
    <location>
        <begin position="1"/>
        <end position="81"/>
    </location>
</feature>
<dbReference type="PROSITE" id="PS50404">
    <property type="entry name" value="GST_NTER"/>
    <property type="match status" value="1"/>
</dbReference>
<gene>
    <name evidence="5" type="ORF">SAMN05216212_0867</name>
</gene>
<dbReference type="SFLD" id="SFLDG00358">
    <property type="entry name" value="Main_(cytGST)"/>
    <property type="match status" value="1"/>
</dbReference>